<evidence type="ECO:0000313" key="5">
    <source>
        <dbReference type="Proteomes" id="UP001207528"/>
    </source>
</evidence>
<dbReference type="Proteomes" id="UP000069773">
    <property type="component" value="Unassembled WGS sequence"/>
</dbReference>
<reference evidence="3" key="2">
    <citation type="submission" date="2020-07" db="EMBL/GenBank/DDBJ databases">
        <authorList>
            <person name="Pettersson B.M.F."/>
            <person name="Behra P.R.K."/>
            <person name="Ramesh M."/>
            <person name="Das S."/>
            <person name="Dasgupta S."/>
            <person name="Kirsebom L.A."/>
        </authorList>
    </citation>
    <scope>NUCLEOTIDE SEQUENCE</scope>
    <source>
        <strain evidence="3">DSM 44203</strain>
    </source>
</reference>
<protein>
    <recommendedName>
        <fullName evidence="1">CdiI immunity protein domain-containing protein</fullName>
    </recommendedName>
</protein>
<keyword evidence="4" id="KW-1185">Reference proteome</keyword>
<dbReference type="EMBL" id="JACKTI010000019">
    <property type="protein sequence ID" value="MCV7022490.1"/>
    <property type="molecule type" value="Genomic_DNA"/>
</dbReference>
<dbReference type="AlphaFoldDB" id="A0AAW5SFW6"/>
<organism evidence="3 5">
    <name type="scientific">Mycolicibacterium novocastrense</name>
    <name type="common">Mycobacterium novocastrense</name>
    <dbReference type="NCBI Taxonomy" id="59813"/>
    <lineage>
        <taxon>Bacteria</taxon>
        <taxon>Bacillati</taxon>
        <taxon>Actinomycetota</taxon>
        <taxon>Actinomycetes</taxon>
        <taxon>Mycobacteriales</taxon>
        <taxon>Mycobacteriaceae</taxon>
        <taxon>Mycolicibacterium</taxon>
    </lineage>
</organism>
<dbReference type="Pfam" id="PF18593">
    <property type="entry name" value="CdiI_2"/>
    <property type="match status" value="1"/>
</dbReference>
<feature type="domain" description="CdiI immunity protein" evidence="1">
    <location>
        <begin position="9"/>
        <end position="97"/>
    </location>
</feature>
<reference evidence="2 4" key="1">
    <citation type="journal article" date="2016" name="Genome Announc.">
        <title>Draft Genome Sequences of Five Rapidly Growing Mycobacterium Species, M. thermoresistibile, M. fortuitum subsp. acetamidolyticum, M. canariasense, M. brisbanense, and M. novocastrense.</title>
        <authorList>
            <person name="Katahira K."/>
            <person name="Ogura Y."/>
            <person name="Gotoh Y."/>
            <person name="Hayashi T."/>
        </authorList>
    </citation>
    <scope>NUCLEOTIDE SEQUENCE [LARGE SCALE GENOMIC DNA]</scope>
    <source>
        <strain evidence="2 4">JCM18114</strain>
    </source>
</reference>
<sequence>MSAQSLSRSLSHFFGAYFHEDWDLEADDWQGIVESYVEDEQPTAELLRALAKEIDDLTAECTEADSEQLVKRTMGANYYPLPEFTYIEWLGQVAARLRKHAAAIDGGAKPPTA</sequence>
<gene>
    <name evidence="3" type="ORF">H7I77_03870</name>
    <name evidence="2" type="ORF">RMCN_1286</name>
</gene>
<evidence type="ECO:0000313" key="4">
    <source>
        <dbReference type="Proteomes" id="UP000069773"/>
    </source>
</evidence>
<dbReference type="RefSeq" id="WP_082680888.1">
    <property type="nucleotide sequence ID" value="NZ_BCTA01000021.1"/>
</dbReference>
<evidence type="ECO:0000313" key="3">
    <source>
        <dbReference type="EMBL" id="MCV7022490.1"/>
    </source>
</evidence>
<dbReference type="InterPro" id="IPR041129">
    <property type="entry name" value="CdiI_2"/>
</dbReference>
<dbReference type="Proteomes" id="UP001207528">
    <property type="component" value="Unassembled WGS sequence"/>
</dbReference>
<accession>A0AAW5SFW6</accession>
<evidence type="ECO:0000313" key="2">
    <source>
        <dbReference type="EMBL" id="GAT08153.1"/>
    </source>
</evidence>
<proteinExistence type="predicted"/>
<evidence type="ECO:0000259" key="1">
    <source>
        <dbReference type="Pfam" id="PF18593"/>
    </source>
</evidence>
<dbReference type="EMBL" id="BCTA01000021">
    <property type="protein sequence ID" value="GAT08153.1"/>
    <property type="molecule type" value="Genomic_DNA"/>
</dbReference>
<name>A0AAW5SFW6_MYCNV</name>
<comment type="caution">
    <text evidence="3">The sequence shown here is derived from an EMBL/GenBank/DDBJ whole genome shotgun (WGS) entry which is preliminary data.</text>
</comment>
<reference evidence="3" key="3">
    <citation type="journal article" date="2022" name="BMC Genomics">
        <title>Comparative genome analysis of mycobacteria focusing on tRNA and non-coding RNA.</title>
        <authorList>
            <person name="Behra P.R.K."/>
            <person name="Pettersson B.M.F."/>
            <person name="Ramesh M."/>
            <person name="Das S."/>
            <person name="Dasgupta S."/>
            <person name="Kirsebom L.A."/>
        </authorList>
    </citation>
    <scope>NUCLEOTIDE SEQUENCE</scope>
    <source>
        <strain evidence="3">DSM 44203</strain>
    </source>
</reference>